<accession>A0AB40A7T5</accession>
<dbReference type="Proteomes" id="UP001652628">
    <property type="component" value="Chromosome 3"/>
</dbReference>
<dbReference type="SMART" id="SM01368">
    <property type="entry name" value="RB_A"/>
    <property type="match status" value="1"/>
</dbReference>
<dbReference type="SUPFAM" id="SSF47954">
    <property type="entry name" value="Cyclin-like"/>
    <property type="match status" value="2"/>
</dbReference>
<feature type="domain" description="Retinoblastoma-associated protein N-terminal" evidence="9">
    <location>
        <begin position="69"/>
        <end position="217"/>
    </location>
</feature>
<proteinExistence type="inferred from homology"/>
<dbReference type="Pfam" id="PF01858">
    <property type="entry name" value="RB_A"/>
    <property type="match status" value="1"/>
</dbReference>
<dbReference type="PANTHER" id="PTHR13742">
    <property type="entry name" value="RETINOBLASTOMA-ASSOCIATED PROTEIN RB -RELATED"/>
    <property type="match status" value="1"/>
</dbReference>
<dbReference type="Pfam" id="PF01857">
    <property type="entry name" value="RB_B"/>
    <property type="match status" value="1"/>
</dbReference>
<dbReference type="GO" id="GO:0000785">
    <property type="term" value="C:chromatin"/>
    <property type="evidence" value="ECO:0007669"/>
    <property type="project" value="TreeGrafter"/>
</dbReference>
<comment type="subcellular location">
    <subcellularLocation>
        <location evidence="1">Nucleus</location>
    </subcellularLocation>
</comment>
<dbReference type="GO" id="GO:2000134">
    <property type="term" value="P:negative regulation of G1/S transition of mitotic cell cycle"/>
    <property type="evidence" value="ECO:0007669"/>
    <property type="project" value="TreeGrafter"/>
</dbReference>
<evidence type="ECO:0000256" key="1">
    <source>
        <dbReference type="ARBA" id="ARBA00004123"/>
    </source>
</evidence>
<dbReference type="PANTHER" id="PTHR13742:SF17">
    <property type="entry name" value="RE32990P-RELATED"/>
    <property type="match status" value="1"/>
</dbReference>
<evidence type="ECO:0000313" key="11">
    <source>
        <dbReference type="Proteomes" id="UP001652628"/>
    </source>
</evidence>
<feature type="region of interest" description="Disordered" evidence="8">
    <location>
        <begin position="727"/>
        <end position="781"/>
    </location>
</feature>
<dbReference type="Pfam" id="PF11934">
    <property type="entry name" value="DUF3452"/>
    <property type="match status" value="1"/>
</dbReference>
<dbReference type="AlphaFoldDB" id="A0AB40A7T5"/>
<evidence type="ECO:0000256" key="6">
    <source>
        <dbReference type="ARBA" id="ARBA00023242"/>
    </source>
</evidence>
<dbReference type="GO" id="GO:0000977">
    <property type="term" value="F:RNA polymerase II transcription regulatory region sequence-specific DNA binding"/>
    <property type="evidence" value="ECO:0007669"/>
    <property type="project" value="TreeGrafter"/>
</dbReference>
<gene>
    <name evidence="12" type="primary">Rbf2</name>
</gene>
<evidence type="ECO:0000313" key="12">
    <source>
        <dbReference type="RefSeq" id="XP_036673242.2"/>
    </source>
</evidence>
<evidence type="ECO:0000256" key="8">
    <source>
        <dbReference type="SAM" id="MobiDB-lite"/>
    </source>
</evidence>
<dbReference type="InterPro" id="IPR002720">
    <property type="entry name" value="RB_A"/>
</dbReference>
<dbReference type="InterPro" id="IPR028309">
    <property type="entry name" value="RB_fam"/>
</dbReference>
<organism evidence="11 12">
    <name type="scientific">Drosophila suzukii</name>
    <name type="common">Spotted-wing drosophila fruit fly</name>
    <dbReference type="NCBI Taxonomy" id="28584"/>
    <lineage>
        <taxon>Eukaryota</taxon>
        <taxon>Metazoa</taxon>
        <taxon>Ecdysozoa</taxon>
        <taxon>Arthropoda</taxon>
        <taxon>Hexapoda</taxon>
        <taxon>Insecta</taxon>
        <taxon>Pterygota</taxon>
        <taxon>Neoptera</taxon>
        <taxon>Endopterygota</taxon>
        <taxon>Diptera</taxon>
        <taxon>Brachycera</taxon>
        <taxon>Muscomorpha</taxon>
        <taxon>Ephydroidea</taxon>
        <taxon>Drosophilidae</taxon>
        <taxon>Drosophila</taxon>
        <taxon>Sophophora</taxon>
    </lineage>
</organism>
<evidence type="ECO:0000256" key="7">
    <source>
        <dbReference type="ARBA" id="ARBA00023306"/>
    </source>
</evidence>
<evidence type="ECO:0000256" key="3">
    <source>
        <dbReference type="ARBA" id="ARBA00022491"/>
    </source>
</evidence>
<dbReference type="InterPro" id="IPR002719">
    <property type="entry name" value="RB_B"/>
</dbReference>
<evidence type="ECO:0000259" key="10">
    <source>
        <dbReference type="SMART" id="SM01368"/>
    </source>
</evidence>
<keyword evidence="6" id="KW-0539">Nucleus</keyword>
<dbReference type="RefSeq" id="XP_036673242.2">
    <property type="nucleotide sequence ID" value="XM_036817347.3"/>
</dbReference>
<dbReference type="GO" id="GO:0030154">
    <property type="term" value="P:cell differentiation"/>
    <property type="evidence" value="ECO:0007669"/>
    <property type="project" value="TreeGrafter"/>
</dbReference>
<dbReference type="InterPro" id="IPR024599">
    <property type="entry name" value="RB_N"/>
</dbReference>
<keyword evidence="4" id="KW-0805">Transcription regulation</keyword>
<name>A0AB40A7T5_DROSZ</name>
<dbReference type="GeneID" id="108014581"/>
<sequence length="781" mass="89125">MNTCEVEGEAETLVKRFSASCEQLELDLRIQESALATYRRFDASGGLSTSDGDVQEWLCCAVYSELQRVKMRDIREESQDATNDANESMAKNSCWNLSLTRLLCSFKVNVSQFLRRMEHWNWLAQNENTFQLEVEELRRRLGITLTLLRHYKHIFQRLFIQPGENSDPDAHAHYQSLYEFGWLLFLVIRNELPGFATSSLVNGCQVLVCSMDLLFVNALEVPQSEVIRREFAGVPAKWDSKDFDAAILHKYSALEELGALIPELPLKGVQQMKNAFFHKALMMLFMDQSLVGDDTHMREIVAEGMLDINMANLNRKYTNHVADISEMDERVLLCFQETKELKKNSHPSPLPAIQGSSSWSTLKKLMSQDLPLCLPGCIVKALQKEADGNKVVKYIDQTLLRMDVTFANAAKDDLDAKAATKRIRLARGLYYKFLLKLLAPELTSKPQLKISQLLKQRTLTATLLACCLEVSLHVHDEQVDGLKFPFVLDCHALDAYDFQKILELVVRHDQGFLGREVIKHLHAVEDKCLESLIFRKTSQLWWNLRQMMPGYKDVQSEAEGKENSSSGTGICLRKFYGLANRRLLLLCQSLCLVDSFPHIWHLAEHSFTLEGGRLLRNRHLDQLLLCAIHMHVRLEKLRLTFSMIIQHYRRQPHFQRSVYREVDLGNGQTADIIRFYNSVYVKSMGTYGRYLDCEQSRKSKTPLGILTETPLKERCLRSNICISATPSPKVCQSGSCSSLPPPSPAASPLPTQSSPNMKRAASSSELREVKRPNILRRTSFQ</sequence>
<feature type="domain" description="Retinoblastoma-associated protein A-box" evidence="10">
    <location>
        <begin position="356"/>
        <end position="544"/>
    </location>
</feature>
<evidence type="ECO:0000256" key="2">
    <source>
        <dbReference type="ARBA" id="ARBA00009475"/>
    </source>
</evidence>
<keyword evidence="3" id="KW-0678">Repressor</keyword>
<keyword evidence="5" id="KW-0804">Transcription</keyword>
<reference evidence="12" key="1">
    <citation type="submission" date="2025-08" db="UniProtKB">
        <authorList>
            <consortium name="RefSeq"/>
        </authorList>
    </citation>
    <scope>IDENTIFICATION</scope>
</reference>
<dbReference type="InterPro" id="IPR036915">
    <property type="entry name" value="Cyclin-like_sf"/>
</dbReference>
<dbReference type="Gene3D" id="1.10.472.140">
    <property type="match status" value="1"/>
</dbReference>
<dbReference type="GO" id="GO:0005634">
    <property type="term" value="C:nucleus"/>
    <property type="evidence" value="ECO:0007669"/>
    <property type="project" value="UniProtKB-SubCell"/>
</dbReference>
<dbReference type="GO" id="GO:0005667">
    <property type="term" value="C:transcription regulator complex"/>
    <property type="evidence" value="ECO:0007669"/>
    <property type="project" value="TreeGrafter"/>
</dbReference>
<dbReference type="Gene3D" id="1.10.472.10">
    <property type="entry name" value="Cyclin-like"/>
    <property type="match status" value="2"/>
</dbReference>
<dbReference type="GO" id="GO:0006357">
    <property type="term" value="P:regulation of transcription by RNA polymerase II"/>
    <property type="evidence" value="ECO:0007669"/>
    <property type="project" value="InterPro"/>
</dbReference>
<evidence type="ECO:0000256" key="4">
    <source>
        <dbReference type="ARBA" id="ARBA00023015"/>
    </source>
</evidence>
<keyword evidence="11" id="KW-1185">Reference proteome</keyword>
<comment type="similarity">
    <text evidence="2">Belongs to the retinoblastoma protein (RB) family.</text>
</comment>
<dbReference type="SMART" id="SM01367">
    <property type="entry name" value="DUF3452"/>
    <property type="match status" value="1"/>
</dbReference>
<protein>
    <submittedName>
        <fullName evidence="12">Retinoblastoma family protein</fullName>
    </submittedName>
</protein>
<evidence type="ECO:0000259" key="9">
    <source>
        <dbReference type="SMART" id="SM01367"/>
    </source>
</evidence>
<keyword evidence="7" id="KW-0131">Cell cycle</keyword>
<evidence type="ECO:0000256" key="5">
    <source>
        <dbReference type="ARBA" id="ARBA00023163"/>
    </source>
</evidence>